<dbReference type="Proteomes" id="UP000261166">
    <property type="component" value="Unassembled WGS sequence"/>
</dbReference>
<dbReference type="RefSeq" id="WP_025489950.1">
    <property type="nucleotide sequence ID" value="NZ_JBKVAZ010000005.1"/>
</dbReference>
<feature type="compositionally biased region" description="Low complexity" evidence="1">
    <location>
        <begin position="143"/>
        <end position="155"/>
    </location>
</feature>
<feature type="region of interest" description="Disordered" evidence="1">
    <location>
        <begin position="136"/>
        <end position="192"/>
    </location>
</feature>
<sequence>MVYQDDDTIMIGGVLLPGLYKKVEVKTAAKIDEQEVEGSSAKPKQATGYEDAQISIELELHDSEAQTKEDKLAVIQNLFRMRGQELPEVYPVISTYTAIRNVDQVLIKDMSSQSSNKKDMITVTLELMEYIPQTIKAKKKKSGSGSSSGSSSGSGSQTGINQNYSSYLQKKRGSAPKKPSKTAPSPAVDDDK</sequence>
<dbReference type="AlphaFoldDB" id="A0A3E3IVY2"/>
<name>A0A3E3IVY2_9FIRM</name>
<proteinExistence type="predicted"/>
<gene>
    <name evidence="2" type="ORF">DWY69_13695</name>
</gene>
<evidence type="ECO:0000313" key="3">
    <source>
        <dbReference type="Proteomes" id="UP000261166"/>
    </source>
</evidence>
<feature type="compositionally biased region" description="Polar residues" evidence="1">
    <location>
        <begin position="157"/>
        <end position="168"/>
    </location>
</feature>
<protein>
    <submittedName>
        <fullName evidence="2">Transcriptional regulator</fullName>
    </submittedName>
</protein>
<comment type="caution">
    <text evidence="2">The sequence shown here is derived from an EMBL/GenBank/DDBJ whole genome shotgun (WGS) entry which is preliminary data.</text>
</comment>
<organism evidence="2 3">
    <name type="scientific">Eisenbergiella massiliensis</name>
    <dbReference type="NCBI Taxonomy" id="1720294"/>
    <lineage>
        <taxon>Bacteria</taxon>
        <taxon>Bacillati</taxon>
        <taxon>Bacillota</taxon>
        <taxon>Clostridia</taxon>
        <taxon>Lachnospirales</taxon>
        <taxon>Lachnospiraceae</taxon>
        <taxon>Eisenbergiella</taxon>
    </lineage>
</organism>
<dbReference type="EMBL" id="QVLU01000011">
    <property type="protein sequence ID" value="RGE71240.1"/>
    <property type="molecule type" value="Genomic_DNA"/>
</dbReference>
<reference evidence="2 3" key="1">
    <citation type="submission" date="2018-08" db="EMBL/GenBank/DDBJ databases">
        <title>A genome reference for cultivated species of the human gut microbiota.</title>
        <authorList>
            <person name="Zou Y."/>
            <person name="Xue W."/>
            <person name="Luo G."/>
        </authorList>
    </citation>
    <scope>NUCLEOTIDE SEQUENCE [LARGE SCALE GENOMIC DNA]</scope>
    <source>
        <strain evidence="2 3">AF26-4BH</strain>
    </source>
</reference>
<evidence type="ECO:0000256" key="1">
    <source>
        <dbReference type="SAM" id="MobiDB-lite"/>
    </source>
</evidence>
<feature type="compositionally biased region" description="Basic residues" evidence="1">
    <location>
        <begin position="169"/>
        <end position="180"/>
    </location>
</feature>
<evidence type="ECO:0000313" key="2">
    <source>
        <dbReference type="EMBL" id="RGE71240.1"/>
    </source>
</evidence>
<dbReference type="OrthoDB" id="2061133at2"/>
<feature type="compositionally biased region" description="Low complexity" evidence="1">
    <location>
        <begin position="181"/>
        <end position="192"/>
    </location>
</feature>
<accession>A0A3E3IVY2</accession>